<reference evidence="1 2" key="1">
    <citation type="submission" date="2021-06" db="EMBL/GenBank/DDBJ databases">
        <title>Caerostris darwini draft genome.</title>
        <authorList>
            <person name="Kono N."/>
            <person name="Arakawa K."/>
        </authorList>
    </citation>
    <scope>NUCLEOTIDE SEQUENCE [LARGE SCALE GENOMIC DNA]</scope>
</reference>
<evidence type="ECO:0000313" key="2">
    <source>
        <dbReference type="Proteomes" id="UP001054837"/>
    </source>
</evidence>
<gene>
    <name evidence="1" type="ORF">CDAR_93701</name>
</gene>
<comment type="caution">
    <text evidence="1">The sequence shown here is derived from an EMBL/GenBank/DDBJ whole genome shotgun (WGS) entry which is preliminary data.</text>
</comment>
<evidence type="ECO:0000313" key="1">
    <source>
        <dbReference type="EMBL" id="GIX85040.1"/>
    </source>
</evidence>
<name>A0AAV4NMN8_9ARAC</name>
<proteinExistence type="predicted"/>
<sequence>MSCSSIQSPNPLLRSLGAYAWKSMPFITDSNTERGVRVRIRVERSQNRTMLRHVLICPFLSGIHRCRFDPGLPELIEKGYSFGDIFPLHCRNSGALF</sequence>
<dbReference type="AlphaFoldDB" id="A0AAV4NMN8"/>
<protein>
    <submittedName>
        <fullName evidence="1">Uncharacterized protein</fullName>
    </submittedName>
</protein>
<keyword evidence="2" id="KW-1185">Reference proteome</keyword>
<accession>A0AAV4NMN8</accession>
<dbReference type="Proteomes" id="UP001054837">
    <property type="component" value="Unassembled WGS sequence"/>
</dbReference>
<dbReference type="EMBL" id="BPLQ01001757">
    <property type="protein sequence ID" value="GIX85040.1"/>
    <property type="molecule type" value="Genomic_DNA"/>
</dbReference>
<organism evidence="1 2">
    <name type="scientific">Caerostris darwini</name>
    <dbReference type="NCBI Taxonomy" id="1538125"/>
    <lineage>
        <taxon>Eukaryota</taxon>
        <taxon>Metazoa</taxon>
        <taxon>Ecdysozoa</taxon>
        <taxon>Arthropoda</taxon>
        <taxon>Chelicerata</taxon>
        <taxon>Arachnida</taxon>
        <taxon>Araneae</taxon>
        <taxon>Araneomorphae</taxon>
        <taxon>Entelegynae</taxon>
        <taxon>Araneoidea</taxon>
        <taxon>Araneidae</taxon>
        <taxon>Caerostris</taxon>
    </lineage>
</organism>